<comment type="caution">
    <text evidence="3">The sequence shown here is derived from an EMBL/GenBank/DDBJ whole genome shotgun (WGS) entry which is preliminary data.</text>
</comment>
<feature type="region of interest" description="Disordered" evidence="1">
    <location>
        <begin position="37"/>
        <end position="58"/>
    </location>
</feature>
<evidence type="ECO:0000313" key="4">
    <source>
        <dbReference type="Proteomes" id="UP000319375"/>
    </source>
</evidence>
<evidence type="ECO:0000256" key="1">
    <source>
        <dbReference type="SAM" id="MobiDB-lite"/>
    </source>
</evidence>
<dbReference type="EMBL" id="VIGX01000272">
    <property type="protein sequence ID" value="TWS20344.1"/>
    <property type="molecule type" value="Genomic_DNA"/>
</dbReference>
<reference evidence="3 4" key="1">
    <citation type="submission" date="2019-06" db="EMBL/GenBank/DDBJ databases">
        <title>Tsukamurella conjunctivitidis sp. nov., Tsukamurella assacharolytica sp. nov. and Tsukamurella sputae sp. nov. isolated from patients with conjunctivitis, bacteraemia (lymphoma) and respiratory infection (sputum) in Hong Kong.</title>
        <authorList>
            <person name="Teng J.L.L."/>
            <person name="Lee H.H."/>
            <person name="Fong J.Y.H."/>
            <person name="Fok K.M.N."/>
            <person name="Lau S.K.P."/>
            <person name="Woo P.C.Y."/>
        </authorList>
    </citation>
    <scope>NUCLEOTIDE SEQUENCE [LARGE SCALE GENOMIC DNA]</scope>
    <source>
        <strain evidence="3 4">HKU72</strain>
    </source>
</reference>
<dbReference type="RefSeq" id="WP_205124284.1">
    <property type="nucleotide sequence ID" value="NZ_VIGX01000272.1"/>
</dbReference>
<feature type="non-terminal residue" evidence="3">
    <location>
        <position position="1"/>
    </location>
</feature>
<dbReference type="InterPro" id="IPR019248">
    <property type="entry name" value="Glucodextran_C"/>
</dbReference>
<proteinExistence type="predicted"/>
<protein>
    <recommendedName>
        <fullName evidence="2">Glucodextranase-like C-terminal domain-containing protein</fullName>
    </recommendedName>
</protein>
<accession>A0A5C5RCU7</accession>
<evidence type="ECO:0000259" key="2">
    <source>
        <dbReference type="Pfam" id="PF09985"/>
    </source>
</evidence>
<keyword evidence="4" id="KW-1185">Reference proteome</keyword>
<dbReference type="Pfam" id="PF09985">
    <property type="entry name" value="Glucodextran_C"/>
    <property type="match status" value="1"/>
</dbReference>
<feature type="non-terminal residue" evidence="3">
    <location>
        <position position="178"/>
    </location>
</feature>
<sequence>RLPQDKVTFTDAMQSGASYRWVVRAVVDGVLSAPSNEVGGPGEVVASLEDPERDDNGPGSYVYPKNGAFVPGAFDLTKVEVLDAGVSWSFRSTIAGEVTNPFGGSAISLQHIEYYIGDGTGGATPARGGTNMDTASGWNRVVVADGRFNAAGVYDTGNTRVADVGLTAKATDHTITLS</sequence>
<dbReference type="AlphaFoldDB" id="A0A5C5RCU7"/>
<dbReference type="Gene3D" id="2.60.40.1190">
    <property type="match status" value="1"/>
</dbReference>
<dbReference type="Proteomes" id="UP000319375">
    <property type="component" value="Unassembled WGS sequence"/>
</dbReference>
<evidence type="ECO:0000313" key="3">
    <source>
        <dbReference type="EMBL" id="TWS20344.1"/>
    </source>
</evidence>
<dbReference type="SUPFAM" id="SSF49344">
    <property type="entry name" value="CBD9-like"/>
    <property type="match status" value="1"/>
</dbReference>
<name>A0A5C5RCU7_9ACTN</name>
<feature type="domain" description="Glucodextranase-like C-terminal" evidence="2">
    <location>
        <begin position="45"/>
        <end position="177"/>
    </location>
</feature>
<organism evidence="3 4">
    <name type="scientific">Tsukamurella conjunctivitidis</name>
    <dbReference type="NCBI Taxonomy" id="2592068"/>
    <lineage>
        <taxon>Bacteria</taxon>
        <taxon>Bacillati</taxon>
        <taxon>Actinomycetota</taxon>
        <taxon>Actinomycetes</taxon>
        <taxon>Mycobacteriales</taxon>
        <taxon>Tsukamurellaceae</taxon>
        <taxon>Tsukamurella</taxon>
    </lineage>
</organism>
<gene>
    <name evidence="3" type="ORF">FK530_25365</name>
</gene>